<dbReference type="WBParaSite" id="MhA1_Contig522.frz3.gene2">
    <property type="protein sequence ID" value="MhA1_Contig522.frz3.gene2"/>
    <property type="gene ID" value="MhA1_Contig522.frz3.gene2"/>
</dbReference>
<comment type="similarity">
    <text evidence="2 12">Belongs to the glycosyl hydrolase 63 family.</text>
</comment>
<protein>
    <recommendedName>
        <fullName evidence="11 12">Mannosyl-oligosaccharide glucosidase</fullName>
        <ecNumber evidence="11 12">3.2.1.106</ecNumber>
    </recommendedName>
</protein>
<keyword evidence="10 12" id="KW-0326">Glycosidase</keyword>
<keyword evidence="7 12" id="KW-1133">Transmembrane helix</keyword>
<feature type="domain" description="Glycosyl hydrolase family 63 N-terminal" evidence="14">
    <location>
        <begin position="90"/>
        <end position="242"/>
    </location>
</feature>
<dbReference type="InterPro" id="IPR031335">
    <property type="entry name" value="Glyco_hydro_63_C"/>
</dbReference>
<proteinExistence type="inferred from homology"/>
<evidence type="ECO:0000256" key="8">
    <source>
        <dbReference type="ARBA" id="ARBA00023136"/>
    </source>
</evidence>
<evidence type="ECO:0000256" key="9">
    <source>
        <dbReference type="ARBA" id="ARBA00023180"/>
    </source>
</evidence>
<comment type="subcellular location">
    <subcellularLocation>
        <location evidence="1 12">Endoplasmic reticulum membrane</location>
        <topology evidence="1 12">Single-pass type II membrane protein</topology>
    </subcellularLocation>
</comment>
<evidence type="ECO:0000256" key="3">
    <source>
        <dbReference type="ARBA" id="ARBA00022692"/>
    </source>
</evidence>
<dbReference type="InterPro" id="IPR012341">
    <property type="entry name" value="6hp_glycosidase-like_sf"/>
</dbReference>
<dbReference type="GO" id="GO:0005789">
    <property type="term" value="C:endoplasmic reticulum membrane"/>
    <property type="evidence" value="ECO:0007669"/>
    <property type="project" value="UniProtKB-SubCell"/>
</dbReference>
<dbReference type="Pfam" id="PF16923">
    <property type="entry name" value="Glyco_hydro_63N"/>
    <property type="match status" value="1"/>
</dbReference>
<feature type="transmembrane region" description="Helical" evidence="12">
    <location>
        <begin position="38"/>
        <end position="54"/>
    </location>
</feature>
<organism evidence="15 16">
    <name type="scientific">Meloidogyne hapla</name>
    <name type="common">Root-knot nematode worm</name>
    <dbReference type="NCBI Taxonomy" id="6305"/>
    <lineage>
        <taxon>Eukaryota</taxon>
        <taxon>Metazoa</taxon>
        <taxon>Ecdysozoa</taxon>
        <taxon>Nematoda</taxon>
        <taxon>Chromadorea</taxon>
        <taxon>Rhabditida</taxon>
        <taxon>Tylenchina</taxon>
        <taxon>Tylenchomorpha</taxon>
        <taxon>Tylenchoidea</taxon>
        <taxon>Meloidogynidae</taxon>
        <taxon>Meloidogyninae</taxon>
        <taxon>Meloidogyne</taxon>
    </lineage>
</organism>
<keyword evidence="5 12" id="KW-0256">Endoplasmic reticulum</keyword>
<evidence type="ECO:0000256" key="12">
    <source>
        <dbReference type="RuleBase" id="RU368089"/>
    </source>
</evidence>
<dbReference type="AlphaFoldDB" id="A0A1I8BSE5"/>
<evidence type="ECO:0000256" key="5">
    <source>
        <dbReference type="ARBA" id="ARBA00022824"/>
    </source>
</evidence>
<dbReference type="InterPro" id="IPR004888">
    <property type="entry name" value="Glycoside_hydrolase_63"/>
</dbReference>
<dbReference type="GO" id="GO:0004573">
    <property type="term" value="F:Glc3Man9GlcNAc2 oligosaccharide glucosidase activity"/>
    <property type="evidence" value="ECO:0007669"/>
    <property type="project" value="UniProtKB-UniRule"/>
</dbReference>
<dbReference type="Pfam" id="PF03200">
    <property type="entry name" value="Glyco_hydro_63"/>
    <property type="match status" value="1"/>
</dbReference>
<dbReference type="Gene3D" id="2.70.98.110">
    <property type="entry name" value="Glycosyl hydrolase family 63, N-terminal domain"/>
    <property type="match status" value="1"/>
</dbReference>
<comment type="function">
    <text evidence="12">Cleaves the distal alpha 1,2-linked glucose residue from the Glc(3)Man(9)GlcNAc(2) oligosaccharide precursor.</text>
</comment>
<evidence type="ECO:0000256" key="4">
    <source>
        <dbReference type="ARBA" id="ARBA00022801"/>
    </source>
</evidence>
<sequence>MSEIRRRRTYKLSKRISSNELKGQTMANQLIKNWRSKIFLLLPLLFSVFLYIYVRKSFFIPTNILQKSELPRSEIEDIYKEVRIKVKTSWGTLRPHLYFGLKTKQLLSPLFGLVWYKQPREQFIQNLPVRHWCDHGDPVTYGWEAHDGCTFGRQKITDLDLSFFIDWISKGQKSWAVRMFGKTEQNSSYSLLLYLALQKNISNNGEIENGVLTPLNFLEDGGLAYKFINGRSRSIGQFDIKILFTNPMTIDKFSNVAYKLPAYLGMVHIKDVILGSFARPANQLDLVLHQNEKIASVGASSGDVDFSVVQLTVSGDFDFIVEFNAESDGILHDNFQAVFDKKLEEFENRFDDAFPIDSEDEGLEPNKNDVNDKNYRKMAKRALANLLGGIGVWHGHSLVRAPENVNEDALSYGPLSLFSAVPSRPFFPRGFLWDEGFHNLLIRKFDPLLTLQIIASWLDTMNVDGWIPRELVLDDEARARIPPEFLVQSPEVANPPMFFFLLDKFLKNSELFKHHHKRINALYPRLKRWYIWLRDSQRGPMFGTMQWQGRNKTTNLEVNPMTLASGLDDFPRASNPSREEYHLDLRCWMALSSRILRQLAETLGDSNWVPTVEEDIKEFGDITTLDKLHWNQKKQQYSDFGLHSYKVKMVPFKTNGQEIQLQRKILEEPRLRFVDDVFGYVNLFPLLLKLLPSDSKKLGVILSSLNKTEDLWTNFGLRSLSTKSSYYMVKNTEHNKPYWRAPIWINMNYLTLDALNYYSKSDGQYAHLANELYFKLRSNLVQNIANQYSKTGFFWENYNDTNGEGLGTHPFTGWTTLVVNILANTYD</sequence>
<keyword evidence="8 12" id="KW-0472">Membrane</keyword>
<dbReference type="InterPro" id="IPR008928">
    <property type="entry name" value="6-hairpin_glycosidase_sf"/>
</dbReference>
<evidence type="ECO:0000256" key="6">
    <source>
        <dbReference type="ARBA" id="ARBA00022968"/>
    </source>
</evidence>
<feature type="domain" description="Glycosyl hydrolase family 63 C-terminal" evidence="13">
    <location>
        <begin position="333"/>
        <end position="823"/>
    </location>
</feature>
<dbReference type="EC" id="3.2.1.106" evidence="11 12"/>
<dbReference type="Gene3D" id="1.50.10.10">
    <property type="match status" value="1"/>
</dbReference>
<evidence type="ECO:0000256" key="7">
    <source>
        <dbReference type="ARBA" id="ARBA00022989"/>
    </source>
</evidence>
<dbReference type="InterPro" id="IPR038518">
    <property type="entry name" value="Glyco_hydro_63N_sf"/>
</dbReference>
<name>A0A1I8BSE5_MELHA</name>
<keyword evidence="4 12" id="KW-0378">Hydrolase</keyword>
<comment type="catalytic activity">
    <reaction evidence="12">
        <text>N(4)-(alpha-D-Glc-(1-&gt;2)-alpha-D-Glc-(1-&gt;3)-alpha-D-Glc-(1-&gt;3)-alpha-D-Man-(1-&gt;2)-alpha-D-Man-(1-&gt;2)-alpha-D-Man-(1-&gt;3)-[alpha-D-Man-(1-&gt;2)-alpha-D-Man-(1-&gt;3)-[alpha-D-Man-(1-&gt;2)-alpha-D-Man-(1-&gt;6)]-alpha-D-Man-(1-&gt;6)]-beta-D-Man-(1-&gt;4)-beta-D-GlcNAc-(1-&gt;4)-beta-D-GlcNAc)-L-asparaginyl-[protein] + H2O = N(4)-(alpha-D-Glc-(1-&gt;3)-alpha-D-Glc-(1-&gt;3)-alpha-D-Man-(1-&gt;2)-alpha-D-Man-(1-&gt;2)-alpha-D-Man-(1-&gt;3)-[alpha-D-Man-(1-&gt;2)-alpha-D-Man-(1-&gt;3)-[alpha-D-Man-(1-&gt;2)-alpha-D-Man-(1-&gt;6)]-alpha-D-Man-(1-&gt;6)]-beta-D-Man-(1-&gt;4)-beta-D-GlcNAc-(1-&gt;4)-beta-D-GlcNAc)-L-asparaginyl-[protein] + beta-D-glucose</text>
        <dbReference type="Rhea" id="RHEA:55988"/>
        <dbReference type="Rhea" id="RHEA-COMP:12806"/>
        <dbReference type="Rhea" id="RHEA-COMP:14355"/>
        <dbReference type="ChEBI" id="CHEBI:15377"/>
        <dbReference type="ChEBI" id="CHEBI:15903"/>
        <dbReference type="ChEBI" id="CHEBI:59082"/>
        <dbReference type="ChEBI" id="CHEBI:132537"/>
        <dbReference type="EC" id="3.2.1.106"/>
    </reaction>
</comment>
<dbReference type="OMA" id="YVTRRRF"/>
<dbReference type="PANTHER" id="PTHR10412:SF11">
    <property type="entry name" value="MANNOSYL-OLIGOSACCHARIDE GLUCOSIDASE"/>
    <property type="match status" value="1"/>
</dbReference>
<evidence type="ECO:0000259" key="13">
    <source>
        <dbReference type="Pfam" id="PF03200"/>
    </source>
</evidence>
<evidence type="ECO:0000256" key="10">
    <source>
        <dbReference type="ARBA" id="ARBA00023295"/>
    </source>
</evidence>
<evidence type="ECO:0000256" key="2">
    <source>
        <dbReference type="ARBA" id="ARBA00010833"/>
    </source>
</evidence>
<dbReference type="Proteomes" id="UP000095281">
    <property type="component" value="Unplaced"/>
</dbReference>
<evidence type="ECO:0000256" key="1">
    <source>
        <dbReference type="ARBA" id="ARBA00004648"/>
    </source>
</evidence>
<evidence type="ECO:0000259" key="14">
    <source>
        <dbReference type="Pfam" id="PF16923"/>
    </source>
</evidence>
<dbReference type="SUPFAM" id="SSF48208">
    <property type="entry name" value="Six-hairpin glycosidases"/>
    <property type="match status" value="1"/>
</dbReference>
<accession>A0A1I8BSE5</accession>
<reference evidence="16" key="1">
    <citation type="submission" date="2016-11" db="UniProtKB">
        <authorList>
            <consortium name="WormBaseParasite"/>
        </authorList>
    </citation>
    <scope>IDENTIFICATION</scope>
</reference>
<keyword evidence="6" id="KW-0735">Signal-anchor</keyword>
<dbReference type="GO" id="GO:0006487">
    <property type="term" value="P:protein N-linked glycosylation"/>
    <property type="evidence" value="ECO:0007669"/>
    <property type="project" value="UniProtKB-UniRule"/>
</dbReference>
<evidence type="ECO:0000313" key="15">
    <source>
        <dbReference type="Proteomes" id="UP000095281"/>
    </source>
</evidence>
<evidence type="ECO:0000313" key="16">
    <source>
        <dbReference type="WBParaSite" id="MhA1_Contig522.frz3.gene2"/>
    </source>
</evidence>
<keyword evidence="3 12" id="KW-0812">Transmembrane</keyword>
<dbReference type="InterPro" id="IPR031631">
    <property type="entry name" value="Glyco_hydro_63N"/>
</dbReference>
<keyword evidence="9" id="KW-0325">Glycoprotein</keyword>
<dbReference type="PANTHER" id="PTHR10412">
    <property type="entry name" value="MANNOSYL-OLIGOSACCHARIDE GLUCOSIDASE"/>
    <property type="match status" value="1"/>
</dbReference>
<keyword evidence="15" id="KW-1185">Reference proteome</keyword>
<evidence type="ECO:0000256" key="11">
    <source>
        <dbReference type="ARBA" id="ARBA00038888"/>
    </source>
</evidence>
<dbReference type="GO" id="GO:0009311">
    <property type="term" value="P:oligosaccharide metabolic process"/>
    <property type="evidence" value="ECO:0007669"/>
    <property type="project" value="UniProtKB-UniRule"/>
</dbReference>